<dbReference type="AlphaFoldDB" id="A0A7J7JUE5"/>
<accession>A0A7J7JUE5</accession>
<gene>
    <name evidence="1" type="ORF">EB796_012132</name>
</gene>
<sequence length="214" mass="24533">MFPLLPHQVVTQNGSVLQKGRLGIDRDTITYSRLHKHLTNIFRLGDRNFKLTYETQNLGQPETKVISDDWELEVALQQPKLCLTAEIEVETLTKADKSWDILAIDDNMADETKHTSAANKVSSLFDKLVNKVEGLVFPNKDEEKDGPIPSTKPPMTLKEFQNYLDCEGRMTNYQAFRENVYLGGISHSLRKIAWRHLLCVFPEGTHFRLYSVII</sequence>
<dbReference type="Proteomes" id="UP000593567">
    <property type="component" value="Unassembled WGS sequence"/>
</dbReference>
<reference evidence="1" key="1">
    <citation type="submission" date="2020-06" db="EMBL/GenBank/DDBJ databases">
        <title>Draft genome of Bugula neritina, a colonial animal packing powerful symbionts and potential medicines.</title>
        <authorList>
            <person name="Rayko M."/>
        </authorList>
    </citation>
    <scope>NUCLEOTIDE SEQUENCE [LARGE SCALE GENOMIC DNA]</scope>
    <source>
        <strain evidence="1">Kwan_BN1</strain>
    </source>
</reference>
<organism evidence="1 2">
    <name type="scientific">Bugula neritina</name>
    <name type="common">Brown bryozoan</name>
    <name type="synonym">Sertularia neritina</name>
    <dbReference type="NCBI Taxonomy" id="10212"/>
    <lineage>
        <taxon>Eukaryota</taxon>
        <taxon>Metazoa</taxon>
        <taxon>Spiralia</taxon>
        <taxon>Lophotrochozoa</taxon>
        <taxon>Bryozoa</taxon>
        <taxon>Gymnolaemata</taxon>
        <taxon>Cheilostomatida</taxon>
        <taxon>Flustrina</taxon>
        <taxon>Buguloidea</taxon>
        <taxon>Bugulidae</taxon>
        <taxon>Bugula</taxon>
    </lineage>
</organism>
<evidence type="ECO:0000313" key="2">
    <source>
        <dbReference type="Proteomes" id="UP000593567"/>
    </source>
</evidence>
<name>A0A7J7JUE5_BUGNE</name>
<proteinExistence type="predicted"/>
<keyword evidence="2" id="KW-1185">Reference proteome</keyword>
<dbReference type="EMBL" id="VXIV02001809">
    <property type="protein sequence ID" value="KAF6029563.1"/>
    <property type="molecule type" value="Genomic_DNA"/>
</dbReference>
<evidence type="ECO:0000313" key="1">
    <source>
        <dbReference type="EMBL" id="KAF6029563.1"/>
    </source>
</evidence>
<comment type="caution">
    <text evidence="1">The sequence shown here is derived from an EMBL/GenBank/DDBJ whole genome shotgun (WGS) entry which is preliminary data.</text>
</comment>
<dbReference type="OrthoDB" id="10264062at2759"/>
<protein>
    <submittedName>
        <fullName evidence="1">TBC1D25</fullName>
    </submittedName>
</protein>